<reference evidence="1 2" key="1">
    <citation type="submission" date="2019-06" db="EMBL/GenBank/DDBJ databases">
        <title>Sorghum-associated microbial communities from plants grown in Nebraska, USA.</title>
        <authorList>
            <person name="Schachtman D."/>
        </authorList>
    </citation>
    <scope>NUCLEOTIDE SEQUENCE [LARGE SCALE GENOMIC DNA]</scope>
    <source>
        <strain evidence="1 2">2482</strain>
    </source>
</reference>
<gene>
    <name evidence="1" type="ORF">FB550_10113</name>
</gene>
<comment type="caution">
    <text evidence="1">The sequence shown here is derived from an EMBL/GenBank/DDBJ whole genome shotgun (WGS) entry which is preliminary data.</text>
</comment>
<sequence>MNNAIEIGAHCVVRINGRFFLVVEIEVESLNIEEFVFIRISEREFRALIREGVQRCTISNRVPTNGEFICVLIVDGQAFAVFDVENNVDEAVLVRISLERAENLIRRGARRCNVINR</sequence>
<dbReference type="Proteomes" id="UP000319671">
    <property type="component" value="Unassembled WGS sequence"/>
</dbReference>
<evidence type="ECO:0000313" key="2">
    <source>
        <dbReference type="Proteomes" id="UP000319671"/>
    </source>
</evidence>
<dbReference type="RefSeq" id="WP_144561768.1">
    <property type="nucleotide sequence ID" value="NZ_VIVN01000001.1"/>
</dbReference>
<protein>
    <submittedName>
        <fullName evidence="1">Uncharacterized protein</fullName>
    </submittedName>
</protein>
<accession>A0A561DXF6</accession>
<keyword evidence="2" id="KW-1185">Reference proteome</keyword>
<dbReference type="AlphaFoldDB" id="A0A561DXF6"/>
<name>A0A561DXF6_9BACI</name>
<dbReference type="EMBL" id="VIVN01000001">
    <property type="protein sequence ID" value="TWE08002.1"/>
    <property type="molecule type" value="Genomic_DNA"/>
</dbReference>
<evidence type="ECO:0000313" key="1">
    <source>
        <dbReference type="EMBL" id="TWE08002.1"/>
    </source>
</evidence>
<proteinExistence type="predicted"/>
<organism evidence="1 2">
    <name type="scientific">Neobacillus bataviensis</name>
    <dbReference type="NCBI Taxonomy" id="220685"/>
    <lineage>
        <taxon>Bacteria</taxon>
        <taxon>Bacillati</taxon>
        <taxon>Bacillota</taxon>
        <taxon>Bacilli</taxon>
        <taxon>Bacillales</taxon>
        <taxon>Bacillaceae</taxon>
        <taxon>Neobacillus</taxon>
    </lineage>
</organism>